<reference evidence="1 2" key="1">
    <citation type="submission" date="2023-01" db="EMBL/GenBank/DDBJ databases">
        <title>Minimal conservation of predation-associated metabolite biosynthetic gene clusters underscores biosynthetic potential of Myxococcota including descriptions for ten novel species: Archangium lansinium sp. nov., Myxococcus landrumus sp. nov., Nannocystis bai.</title>
        <authorList>
            <person name="Ahearne A."/>
            <person name="Stevens C."/>
            <person name="Dowd S."/>
        </authorList>
    </citation>
    <scope>NUCLEOTIDE SEQUENCE [LARGE SCALE GENOMIC DNA]</scope>
    <source>
        <strain evidence="1 2">WIWO2</strain>
    </source>
</reference>
<evidence type="ECO:0000313" key="1">
    <source>
        <dbReference type="EMBL" id="MDC0681549.1"/>
    </source>
</evidence>
<accession>A0ABT5C553</accession>
<gene>
    <name evidence="1" type="ORF">POL72_27670</name>
</gene>
<evidence type="ECO:0000313" key="2">
    <source>
        <dbReference type="Proteomes" id="UP001217485"/>
    </source>
</evidence>
<sequence length="69" mass="7673">MLSLFFRAALGIARIFHFETLHDPGFAILSRGKKVISRSRLGGLVRAVTTEGVKKLTHASESWGALRHR</sequence>
<name>A0ABT5C553_9BACT</name>
<dbReference type="Proteomes" id="UP001217485">
    <property type="component" value="Unassembled WGS sequence"/>
</dbReference>
<protein>
    <recommendedName>
        <fullName evidence="3">Transposase</fullName>
    </recommendedName>
</protein>
<organism evidence="1 2">
    <name type="scientific">Sorangium atrum</name>
    <dbReference type="NCBI Taxonomy" id="2995308"/>
    <lineage>
        <taxon>Bacteria</taxon>
        <taxon>Pseudomonadati</taxon>
        <taxon>Myxococcota</taxon>
        <taxon>Polyangia</taxon>
        <taxon>Polyangiales</taxon>
        <taxon>Polyangiaceae</taxon>
        <taxon>Sorangium</taxon>
    </lineage>
</organism>
<evidence type="ECO:0008006" key="3">
    <source>
        <dbReference type="Google" id="ProtNLM"/>
    </source>
</evidence>
<dbReference type="EMBL" id="JAQNDK010000003">
    <property type="protein sequence ID" value="MDC0681549.1"/>
    <property type="molecule type" value="Genomic_DNA"/>
</dbReference>
<dbReference type="RefSeq" id="WP_272098723.1">
    <property type="nucleotide sequence ID" value="NZ_JAQNDK010000003.1"/>
</dbReference>
<comment type="caution">
    <text evidence="1">The sequence shown here is derived from an EMBL/GenBank/DDBJ whole genome shotgun (WGS) entry which is preliminary data.</text>
</comment>
<proteinExistence type="predicted"/>
<keyword evidence="2" id="KW-1185">Reference proteome</keyword>